<dbReference type="Pfam" id="PF02719">
    <property type="entry name" value="Polysacc_synt_2"/>
    <property type="match status" value="1"/>
</dbReference>
<feature type="transmembrane region" description="Helical" evidence="2">
    <location>
        <begin position="83"/>
        <end position="102"/>
    </location>
</feature>
<organism evidence="4 5">
    <name type="scientific">Candidatus Scatosoma pullistercoris</name>
    <dbReference type="NCBI Taxonomy" id="2840934"/>
    <lineage>
        <taxon>Bacteria</taxon>
        <taxon>Bacillati</taxon>
        <taxon>Bacillota</taxon>
        <taxon>Clostridia</taxon>
        <taxon>Candidatus Scatosoma</taxon>
    </lineage>
</organism>
<dbReference type="EMBL" id="DVMZ01000102">
    <property type="protein sequence ID" value="HIU59209.1"/>
    <property type="molecule type" value="Genomic_DNA"/>
</dbReference>
<comment type="caution">
    <text evidence="4">The sequence shown here is derived from an EMBL/GenBank/DDBJ whole genome shotgun (WGS) entry which is preliminary data.</text>
</comment>
<keyword evidence="2" id="KW-1133">Transmembrane helix</keyword>
<name>A0A9D1SG65_9FIRM</name>
<dbReference type="Proteomes" id="UP000824081">
    <property type="component" value="Unassembled WGS sequence"/>
</dbReference>
<feature type="transmembrane region" description="Helical" evidence="2">
    <location>
        <begin position="50"/>
        <end position="71"/>
    </location>
</feature>
<keyword evidence="2" id="KW-0472">Membrane</keyword>
<reference evidence="4" key="1">
    <citation type="submission" date="2020-10" db="EMBL/GenBank/DDBJ databases">
        <authorList>
            <person name="Gilroy R."/>
        </authorList>
    </citation>
    <scope>NUCLEOTIDE SEQUENCE</scope>
    <source>
        <strain evidence="4">11687</strain>
    </source>
</reference>
<dbReference type="InterPro" id="IPR051203">
    <property type="entry name" value="Polysaccharide_Synthase-Rel"/>
</dbReference>
<protein>
    <submittedName>
        <fullName evidence="4">Polysaccharide biosynthesis protein</fullName>
    </submittedName>
</protein>
<sequence>MKGYRVMKNNRKLKNKIFLILTDAVFVLTAGILAYVLTMKETGGFGWKPLSMWLVADLAAAVLLFMVFGMYDIVFSSVGIIDALKLCIPVLCLCALNAALALFTHGKYIRVDTAFLFSAFLFYFAGMVRFSKRILIVLRYFLSGGKNKKKRVMIVGGGSAGLVLIKEMLTSDKIAYKPVCIADDDPTKLGNYISGVKVAGSTYDVKQLAEKYRVEEIFVTMPAASKKIQSAVIDRCKDCKCPVKVLPGVYQIADGQVTVSKLRKVEIQDLLGREQVKVNLDEIMGYIENKVVLVTGGGGSIGSELCRQIAMHNPRLLIILDIYENNAYDIEQELRRRYPSMHLLALIASVRDMGKMRDVFSKYRPQIVFHAAAHKHVPLMETSPNEAVKNNVFGTVNVARCADEFGVETFVQISTDKAVNPTNIMGATKRICEMIIQTIGRHSKNTKFVAVRFGNVLGSNGSVIPLFRKQISEGGPVTVTHKDIIRYFMTIPEAVSLVLQAGAYAKGGQIFVLDMGEPVRIYDLAYNLIKLSGLEPGVDIDIVCTGLRPGEKLYEERLMKEEGLQKTPNGLINIARPLEFDEETFWQTLDLLYDEAYSETDRMKEYVRKLVPTYTIEKRDLGLKAFMRESSAAIGAEALNPEPVPAEN</sequence>
<dbReference type="PANTHER" id="PTHR43318:SF1">
    <property type="entry name" value="POLYSACCHARIDE BIOSYNTHESIS PROTEIN EPSC-RELATED"/>
    <property type="match status" value="1"/>
</dbReference>
<feature type="domain" description="Polysaccharide biosynthesis protein CapD-like" evidence="3">
    <location>
        <begin position="292"/>
        <end position="572"/>
    </location>
</feature>
<evidence type="ECO:0000256" key="1">
    <source>
        <dbReference type="ARBA" id="ARBA00007430"/>
    </source>
</evidence>
<evidence type="ECO:0000313" key="4">
    <source>
        <dbReference type="EMBL" id="HIU59209.1"/>
    </source>
</evidence>
<gene>
    <name evidence="4" type="ORF">IAC57_03805</name>
</gene>
<proteinExistence type="inferred from homology"/>
<dbReference type="PANTHER" id="PTHR43318">
    <property type="entry name" value="UDP-N-ACETYLGLUCOSAMINE 4,6-DEHYDRATASE"/>
    <property type="match status" value="1"/>
</dbReference>
<dbReference type="CDD" id="cd05237">
    <property type="entry name" value="UDP_invert_4-6DH_SDR_e"/>
    <property type="match status" value="1"/>
</dbReference>
<dbReference type="SUPFAM" id="SSF51735">
    <property type="entry name" value="NAD(P)-binding Rossmann-fold domains"/>
    <property type="match status" value="2"/>
</dbReference>
<reference evidence="4" key="2">
    <citation type="journal article" date="2021" name="PeerJ">
        <title>Extensive microbial diversity within the chicken gut microbiome revealed by metagenomics and culture.</title>
        <authorList>
            <person name="Gilroy R."/>
            <person name="Ravi A."/>
            <person name="Getino M."/>
            <person name="Pursley I."/>
            <person name="Horton D.L."/>
            <person name="Alikhan N.F."/>
            <person name="Baker D."/>
            <person name="Gharbi K."/>
            <person name="Hall N."/>
            <person name="Watson M."/>
            <person name="Adriaenssens E.M."/>
            <person name="Foster-Nyarko E."/>
            <person name="Jarju S."/>
            <person name="Secka A."/>
            <person name="Antonio M."/>
            <person name="Oren A."/>
            <person name="Chaudhuri R.R."/>
            <person name="La Ragione R."/>
            <person name="Hildebrand F."/>
            <person name="Pallen M.J."/>
        </authorList>
    </citation>
    <scope>NUCLEOTIDE SEQUENCE</scope>
    <source>
        <strain evidence="4">11687</strain>
    </source>
</reference>
<dbReference type="AlphaFoldDB" id="A0A9D1SG65"/>
<feature type="transmembrane region" description="Helical" evidence="2">
    <location>
        <begin position="114"/>
        <end position="131"/>
    </location>
</feature>
<feature type="transmembrane region" description="Helical" evidence="2">
    <location>
        <begin position="152"/>
        <end position="169"/>
    </location>
</feature>
<dbReference type="InterPro" id="IPR036291">
    <property type="entry name" value="NAD(P)-bd_dom_sf"/>
</dbReference>
<feature type="transmembrane region" description="Helical" evidence="2">
    <location>
        <begin position="17"/>
        <end position="38"/>
    </location>
</feature>
<evidence type="ECO:0000259" key="3">
    <source>
        <dbReference type="Pfam" id="PF02719"/>
    </source>
</evidence>
<dbReference type="InterPro" id="IPR003869">
    <property type="entry name" value="Polysac_CapD-like"/>
</dbReference>
<dbReference type="Pfam" id="PF13727">
    <property type="entry name" value="CoA_binding_3"/>
    <property type="match status" value="1"/>
</dbReference>
<accession>A0A9D1SG65</accession>
<keyword evidence="2" id="KW-0812">Transmembrane</keyword>
<evidence type="ECO:0000313" key="5">
    <source>
        <dbReference type="Proteomes" id="UP000824081"/>
    </source>
</evidence>
<evidence type="ECO:0000256" key="2">
    <source>
        <dbReference type="SAM" id="Phobius"/>
    </source>
</evidence>
<comment type="similarity">
    <text evidence="1">Belongs to the polysaccharide synthase family.</text>
</comment>
<dbReference type="Gene3D" id="3.40.50.720">
    <property type="entry name" value="NAD(P)-binding Rossmann-like Domain"/>
    <property type="match status" value="2"/>
</dbReference>